<dbReference type="Pfam" id="PF11140">
    <property type="entry name" value="DUF2913"/>
    <property type="match status" value="1"/>
</dbReference>
<reference evidence="2 3" key="1">
    <citation type="journal article" date="2019" name="Sci. Rep.">
        <title>Differences in resource use lead to coexistence of seed-transmitted microbial populations.</title>
        <authorList>
            <person name="Torres-Cortes G."/>
            <person name="Garcia B.J."/>
            <person name="Compant S."/>
            <person name="Rezki S."/>
            <person name="Jones P."/>
            <person name="Preveaux A."/>
            <person name="Briand M."/>
            <person name="Roulet A."/>
            <person name="Bouchez O."/>
            <person name="Jacobson D."/>
            <person name="Barret M."/>
        </authorList>
    </citation>
    <scope>NUCLEOTIDE SEQUENCE [LARGE SCALE GENOMIC DNA]</scope>
    <source>
        <strain evidence="2 3">CFBP13511</strain>
    </source>
</reference>
<reference evidence="1 4" key="2">
    <citation type="journal article" date="2020" name="FEMS Microbiol. Ecol.">
        <title>Temporal dynamics of bacterial communities during seed development and maturation.</title>
        <authorList>
            <person name="Chesneau G."/>
            <person name="Torres-Cortes G."/>
            <person name="Briand M."/>
            <person name="Darrasse A."/>
            <person name="Preveaux A."/>
            <person name="Marais C."/>
            <person name="Jacques M.A."/>
            <person name="Shade A."/>
            <person name="Barret M."/>
        </authorList>
    </citation>
    <scope>NUCLEOTIDE SEQUENCE [LARGE SCALE GENOMIC DNA]</scope>
    <source>
        <strain evidence="1 4">CFBP13732</strain>
    </source>
</reference>
<organism evidence="2 3">
    <name type="scientific">Erwinia persicina</name>
    <dbReference type="NCBI Taxonomy" id="55211"/>
    <lineage>
        <taxon>Bacteria</taxon>
        <taxon>Pseudomonadati</taxon>
        <taxon>Pseudomonadota</taxon>
        <taxon>Gammaproteobacteria</taxon>
        <taxon>Enterobacterales</taxon>
        <taxon>Erwiniaceae</taxon>
        <taxon>Erwinia</taxon>
    </lineage>
</organism>
<evidence type="ECO:0000313" key="3">
    <source>
        <dbReference type="Proteomes" id="UP000306393"/>
    </source>
</evidence>
<dbReference type="OrthoDB" id="6590152at2"/>
<sequence>MKKAHDTLPPEQIVTALAHFAWCALVALRTAQQGGHALSPLSTHAFLLRWLTVAYKQKRFTRAIASDIESLVVLGRQKGLAASLFSRLEYLWSSCTGLVSAQSDLYRLTYAIEQLKSQGWVNAAVSDEDRDNEALLVQEYSDTNALLVRKSALTCGFSEEGKLVTPVEFLVTGNLSACTEVFQAHVLPSVMVELNRISLQPEQ</sequence>
<accession>A0A4V5U7N1</accession>
<comment type="caution">
    <text evidence="2">The sequence shown here is derived from an EMBL/GenBank/DDBJ whole genome shotgun (WGS) entry which is preliminary data.</text>
</comment>
<protein>
    <submittedName>
        <fullName evidence="1">DUF2913 family protein</fullName>
    </submittedName>
</protein>
<dbReference type="EMBL" id="QGAC01000041">
    <property type="protein sequence ID" value="TKJ83087.1"/>
    <property type="molecule type" value="Genomic_DNA"/>
</dbReference>
<dbReference type="InterPro" id="IPR021316">
    <property type="entry name" value="DUF2913"/>
</dbReference>
<keyword evidence="4" id="KW-1185">Reference proteome</keyword>
<dbReference type="EMBL" id="JACYNN010000040">
    <property type="protein sequence ID" value="MBD8109263.1"/>
    <property type="molecule type" value="Genomic_DNA"/>
</dbReference>
<dbReference type="AlphaFoldDB" id="A0A4V5U7N1"/>
<gene>
    <name evidence="2" type="ORF">EpCFBP13511_23165</name>
    <name evidence="1" type="ORF">IFT93_23130</name>
</gene>
<dbReference type="RefSeq" id="WP_137229995.1">
    <property type="nucleotide sequence ID" value="NZ_JACYNN010000040.1"/>
</dbReference>
<evidence type="ECO:0000313" key="2">
    <source>
        <dbReference type="EMBL" id="TKJ83087.1"/>
    </source>
</evidence>
<evidence type="ECO:0000313" key="4">
    <source>
        <dbReference type="Proteomes" id="UP000661012"/>
    </source>
</evidence>
<evidence type="ECO:0000313" key="1">
    <source>
        <dbReference type="EMBL" id="MBD8109263.1"/>
    </source>
</evidence>
<name>A0A4V5U7N1_9GAMM</name>
<proteinExistence type="predicted"/>
<dbReference type="Proteomes" id="UP000306393">
    <property type="component" value="Unassembled WGS sequence"/>
</dbReference>
<dbReference type="Proteomes" id="UP000661012">
    <property type="component" value="Unassembled WGS sequence"/>
</dbReference>